<protein>
    <submittedName>
        <fullName evidence="2">Unnamed protein product</fullName>
    </submittedName>
</protein>
<dbReference type="EMBL" id="BSXT01004686">
    <property type="protein sequence ID" value="GMF58590.1"/>
    <property type="molecule type" value="Genomic_DNA"/>
</dbReference>
<comment type="caution">
    <text evidence="2">The sequence shown here is derived from an EMBL/GenBank/DDBJ whole genome shotgun (WGS) entry which is preliminary data.</text>
</comment>
<feature type="region of interest" description="Disordered" evidence="1">
    <location>
        <begin position="85"/>
        <end position="174"/>
    </location>
</feature>
<gene>
    <name evidence="2" type="ORF">Pfra01_002521000</name>
</gene>
<dbReference type="AlphaFoldDB" id="A0A9W6YB22"/>
<feature type="compositionally biased region" description="Low complexity" evidence="1">
    <location>
        <begin position="140"/>
        <end position="168"/>
    </location>
</feature>
<feature type="region of interest" description="Disordered" evidence="1">
    <location>
        <begin position="1"/>
        <end position="24"/>
    </location>
</feature>
<feature type="compositionally biased region" description="Polar residues" evidence="1">
    <location>
        <begin position="1"/>
        <end position="15"/>
    </location>
</feature>
<proteinExistence type="predicted"/>
<organism evidence="2 3">
    <name type="scientific">Phytophthora fragariaefolia</name>
    <dbReference type="NCBI Taxonomy" id="1490495"/>
    <lineage>
        <taxon>Eukaryota</taxon>
        <taxon>Sar</taxon>
        <taxon>Stramenopiles</taxon>
        <taxon>Oomycota</taxon>
        <taxon>Peronosporomycetes</taxon>
        <taxon>Peronosporales</taxon>
        <taxon>Peronosporaceae</taxon>
        <taxon>Phytophthora</taxon>
    </lineage>
</organism>
<name>A0A9W6YB22_9STRA</name>
<accession>A0A9W6YB22</accession>
<sequence length="174" mass="18704">MNENSTSKARTTSLPTAADRAQAPRWVRIEQLASAWRRRELLVRAVPAASSRDAAARLDEQACQETNHKLPERASAVNILYVGYKANPNLPDGGDANNKVPHGSSKNVKAPDSSSENDPTTNNSSENDPAPDNSSENDAARIAAARTTRPWTAAARATWSRTAAARTRGCGLKE</sequence>
<evidence type="ECO:0000313" key="3">
    <source>
        <dbReference type="Proteomes" id="UP001165121"/>
    </source>
</evidence>
<reference evidence="2" key="1">
    <citation type="submission" date="2023-04" db="EMBL/GenBank/DDBJ databases">
        <title>Phytophthora fragariaefolia NBRC 109709.</title>
        <authorList>
            <person name="Ichikawa N."/>
            <person name="Sato H."/>
            <person name="Tonouchi N."/>
        </authorList>
    </citation>
    <scope>NUCLEOTIDE SEQUENCE</scope>
    <source>
        <strain evidence="2">NBRC 109709</strain>
    </source>
</reference>
<keyword evidence="3" id="KW-1185">Reference proteome</keyword>
<evidence type="ECO:0000313" key="2">
    <source>
        <dbReference type="EMBL" id="GMF58590.1"/>
    </source>
</evidence>
<dbReference type="Proteomes" id="UP001165121">
    <property type="component" value="Unassembled WGS sequence"/>
</dbReference>
<feature type="compositionally biased region" description="Polar residues" evidence="1">
    <location>
        <begin position="104"/>
        <end position="137"/>
    </location>
</feature>
<evidence type="ECO:0000256" key="1">
    <source>
        <dbReference type="SAM" id="MobiDB-lite"/>
    </source>
</evidence>